<evidence type="ECO:0000313" key="1">
    <source>
        <dbReference type="EMBL" id="OWY99311.1"/>
    </source>
</evidence>
<keyword evidence="2" id="KW-1185">Reference proteome</keyword>
<comment type="caution">
    <text evidence="1">The sequence shown here is derived from an EMBL/GenBank/DDBJ whole genome shotgun (WGS) entry which is preliminary data.</text>
</comment>
<name>A0A225V1V6_9STRA</name>
<dbReference type="OrthoDB" id="73967at2759"/>
<organism evidence="1 2">
    <name type="scientific">Phytophthora megakarya</name>
    <dbReference type="NCBI Taxonomy" id="4795"/>
    <lineage>
        <taxon>Eukaryota</taxon>
        <taxon>Sar</taxon>
        <taxon>Stramenopiles</taxon>
        <taxon>Oomycota</taxon>
        <taxon>Peronosporomycetes</taxon>
        <taxon>Peronosporales</taxon>
        <taxon>Peronosporaceae</taxon>
        <taxon>Phytophthora</taxon>
    </lineage>
</organism>
<evidence type="ECO:0000313" key="2">
    <source>
        <dbReference type="Proteomes" id="UP000198211"/>
    </source>
</evidence>
<gene>
    <name evidence="1" type="ORF">PHMEG_00029704</name>
</gene>
<dbReference type="AlphaFoldDB" id="A0A225V1V6"/>
<protein>
    <submittedName>
        <fullName evidence="1">Uncharacterized protein</fullName>
    </submittedName>
</protein>
<dbReference type="EMBL" id="NBNE01008601">
    <property type="protein sequence ID" value="OWY99311.1"/>
    <property type="molecule type" value="Genomic_DNA"/>
</dbReference>
<reference evidence="2" key="1">
    <citation type="submission" date="2017-03" db="EMBL/GenBank/DDBJ databases">
        <title>Phytopthora megakarya and P. palmivora, two closely related causual agents of cacao black pod achieved similar genome size and gene model numbers by different mechanisms.</title>
        <authorList>
            <person name="Ali S."/>
            <person name="Shao J."/>
            <person name="Larry D.J."/>
            <person name="Kronmiller B."/>
            <person name="Shen D."/>
            <person name="Strem M.D."/>
            <person name="Melnick R.L."/>
            <person name="Guiltinan M.J."/>
            <person name="Tyler B.M."/>
            <person name="Meinhardt L.W."/>
            <person name="Bailey B.A."/>
        </authorList>
    </citation>
    <scope>NUCLEOTIDE SEQUENCE [LARGE SCALE GENOMIC DNA]</scope>
    <source>
        <strain evidence="2">zdho120</strain>
    </source>
</reference>
<dbReference type="Proteomes" id="UP000198211">
    <property type="component" value="Unassembled WGS sequence"/>
</dbReference>
<sequence>MSTSLDTLRSISRVQVGNENDEDALDDTEVEDTFREDNAIFEIWVVAYKVGYRAQRSQLSKSFNIWRAEAVETLQLQEIELHLFHQASTQKELPKLILNLVFTSGKTSKQNVSLTKLVKLPRKKEVARSSKAEFLNAFLSATFGDVETSTDKRSFSSITTREEACKKIEQHVFRLKVFGTRERWTAGILVSVFEIWARWASFNRCRCLGMALPDTPNRILTGSFGCRISVKFAAKTPVARVRRFFSRLHAFARSSTHERYVLDLVSNHYNITLRRHKLLEYREQQSLTLQRRKISQEGLCYVCIVTLVQNATSPTQTIFKSTSARLVFTPSVENMESYIFKREFNL</sequence>
<accession>A0A225V1V6</accession>
<proteinExistence type="predicted"/>